<dbReference type="GO" id="GO:0009378">
    <property type="term" value="F:four-way junction helicase activity"/>
    <property type="evidence" value="ECO:0007669"/>
    <property type="project" value="InterPro"/>
</dbReference>
<feature type="region of interest" description="Small ATPAse domain (RuvB-S)" evidence="9">
    <location>
        <begin position="191"/>
        <end position="261"/>
    </location>
</feature>
<dbReference type="Gene3D" id="1.10.8.60">
    <property type="match status" value="1"/>
</dbReference>
<evidence type="ECO:0000256" key="9">
    <source>
        <dbReference type="HAMAP-Rule" id="MF_00016"/>
    </source>
</evidence>
<dbReference type="InterPro" id="IPR008824">
    <property type="entry name" value="RuvB-like_N"/>
</dbReference>
<feature type="binding site" evidence="9">
    <location>
        <position position="76"/>
    </location>
    <ligand>
        <name>ATP</name>
        <dbReference type="ChEBI" id="CHEBI:30616"/>
    </ligand>
</feature>
<evidence type="ECO:0000256" key="3">
    <source>
        <dbReference type="ARBA" id="ARBA00022763"/>
    </source>
</evidence>
<reference evidence="12" key="1">
    <citation type="submission" date="2010-03" db="EMBL/GenBank/DDBJ databases">
        <title>The genome sequence of Synergistetes sp. SGP1.</title>
        <authorList>
            <consortium name="metaHIT consortium -- http://www.metahit.eu/"/>
            <person name="Pajon A."/>
            <person name="Turner K."/>
            <person name="Parkhill J."/>
            <person name="Wade W."/>
            <person name="Vartoukian S."/>
        </authorList>
    </citation>
    <scope>NUCLEOTIDE SEQUENCE [LARGE SCALE GENOMIC DNA]</scope>
    <source>
        <strain evidence="12">SGP1</strain>
    </source>
</reference>
<feature type="binding site" evidence="9">
    <location>
        <position position="74"/>
    </location>
    <ligand>
        <name>ATP</name>
        <dbReference type="ChEBI" id="CHEBI:30616"/>
    </ligand>
</feature>
<dbReference type="EC" id="3.6.4.-" evidence="9"/>
<feature type="binding site" evidence="9">
    <location>
        <position position="30"/>
    </location>
    <ligand>
        <name>ATP</name>
        <dbReference type="ChEBI" id="CHEBI:30616"/>
    </ligand>
</feature>
<dbReference type="SUPFAM" id="SSF46785">
    <property type="entry name" value="Winged helix' DNA-binding domain"/>
    <property type="match status" value="1"/>
</dbReference>
<dbReference type="InterPro" id="IPR036390">
    <property type="entry name" value="WH_DNA-bd_sf"/>
</dbReference>
<dbReference type="SUPFAM" id="SSF52540">
    <property type="entry name" value="P-loop containing nucleoside triphosphate hydrolases"/>
    <property type="match status" value="1"/>
</dbReference>
<protein>
    <recommendedName>
        <fullName evidence="9">Holliday junction branch migration complex subunit RuvB</fullName>
        <ecNumber evidence="9">3.6.4.-</ecNumber>
    </recommendedName>
</protein>
<feature type="binding site" evidence="9">
    <location>
        <position position="190"/>
    </location>
    <ligand>
        <name>ATP</name>
        <dbReference type="ChEBI" id="CHEBI:30616"/>
    </ligand>
</feature>
<comment type="function">
    <text evidence="9">The RuvA-RuvB-RuvC complex processes Holliday junction (HJ) DNA during genetic recombination and DNA repair, while the RuvA-RuvB complex plays an important role in the rescue of blocked DNA replication forks via replication fork reversal (RFR). RuvA specifically binds to HJ cruciform DNA, conferring on it an open structure. The RuvB hexamer acts as an ATP-dependent pump, pulling dsDNA into and through the RuvAB complex. RuvB forms 2 homohexamers on either side of HJ DNA bound by 1 or 2 RuvA tetramers; 4 subunits per hexamer contact DNA at a time. Coordinated motions by a converter formed by DNA-disengaged RuvB subunits stimulates ATP hydrolysis and nucleotide exchange. Immobilization of the converter enables RuvB to convert the ATP-contained energy into a lever motion, pulling 2 nucleotides of DNA out of the RuvA tetramer per ATP hydrolyzed, thus driving DNA branch migration. The RuvB motors rotate together with the DNA substrate, which together with the progressing nucleotide cycle form the mechanistic basis for DNA recombination by continuous HJ branch migration. Branch migration allows RuvC to scan DNA until it finds its consensus sequence, where it cleaves and resolves cruciform DNA.</text>
</comment>
<dbReference type="GO" id="GO:0016787">
    <property type="term" value="F:hydrolase activity"/>
    <property type="evidence" value="ECO:0007669"/>
    <property type="project" value="UniProtKB-KW"/>
</dbReference>
<dbReference type="RefSeq" id="WP_015557086.1">
    <property type="nucleotide sequence ID" value="NC_021038.1"/>
</dbReference>
<comment type="subcellular location">
    <subcellularLocation>
        <location evidence="9">Cytoplasm</location>
    </subcellularLocation>
</comment>
<comment type="similarity">
    <text evidence="9">Belongs to the RuvB family.</text>
</comment>
<dbReference type="SMART" id="SM00382">
    <property type="entry name" value="AAA"/>
    <property type="match status" value="1"/>
</dbReference>
<dbReference type="Proteomes" id="UP000008957">
    <property type="component" value="Chromosome"/>
</dbReference>
<dbReference type="GO" id="GO:0005524">
    <property type="term" value="F:ATP binding"/>
    <property type="evidence" value="ECO:0007669"/>
    <property type="project" value="UniProtKB-UniRule"/>
</dbReference>
<dbReference type="CDD" id="cd00009">
    <property type="entry name" value="AAA"/>
    <property type="match status" value="1"/>
</dbReference>
<keyword evidence="1 9" id="KW-0963">Cytoplasm</keyword>
<dbReference type="GO" id="GO:0000400">
    <property type="term" value="F:four-way junction DNA binding"/>
    <property type="evidence" value="ECO:0007669"/>
    <property type="project" value="UniProtKB-UniRule"/>
</dbReference>
<keyword evidence="5 9" id="KW-0067">ATP-binding</keyword>
<evidence type="ECO:0000256" key="4">
    <source>
        <dbReference type="ARBA" id="ARBA00022801"/>
    </source>
</evidence>
<evidence type="ECO:0000256" key="2">
    <source>
        <dbReference type="ARBA" id="ARBA00022741"/>
    </source>
</evidence>
<keyword evidence="6 9" id="KW-0238">DNA-binding</keyword>
<dbReference type="InterPro" id="IPR008823">
    <property type="entry name" value="RuvB_wg_C"/>
</dbReference>
<evidence type="ECO:0000259" key="10">
    <source>
        <dbReference type="SMART" id="SM00382"/>
    </source>
</evidence>
<evidence type="ECO:0000256" key="1">
    <source>
        <dbReference type="ARBA" id="ARBA00022490"/>
    </source>
</evidence>
<dbReference type="PANTHER" id="PTHR42848">
    <property type="match status" value="1"/>
</dbReference>
<dbReference type="NCBIfam" id="TIGR00635">
    <property type="entry name" value="ruvB"/>
    <property type="match status" value="1"/>
</dbReference>
<dbReference type="GO" id="GO:0006310">
    <property type="term" value="P:DNA recombination"/>
    <property type="evidence" value="ECO:0007669"/>
    <property type="project" value="UniProtKB-UniRule"/>
</dbReference>
<evidence type="ECO:0000313" key="12">
    <source>
        <dbReference type="Proteomes" id="UP000008957"/>
    </source>
</evidence>
<dbReference type="GO" id="GO:0048476">
    <property type="term" value="C:Holliday junction resolvase complex"/>
    <property type="evidence" value="ECO:0007669"/>
    <property type="project" value="UniProtKB-UniRule"/>
</dbReference>
<evidence type="ECO:0000256" key="6">
    <source>
        <dbReference type="ARBA" id="ARBA00023125"/>
    </source>
</evidence>
<keyword evidence="12" id="KW-1185">Reference proteome</keyword>
<feature type="binding site" evidence="9">
    <location>
        <begin position="137"/>
        <end position="139"/>
    </location>
    <ligand>
        <name>ATP</name>
        <dbReference type="ChEBI" id="CHEBI:30616"/>
    </ligand>
</feature>
<name>A0AB94IZ00_9BACT</name>
<keyword evidence="3 9" id="KW-0227">DNA damage</keyword>
<comment type="subunit">
    <text evidence="9">Homohexamer. Forms an RuvA(8)-RuvB(12)-Holliday junction (HJ) complex. HJ DNA is sandwiched between 2 RuvA tetramers; dsDNA enters through RuvA and exits via RuvB. An RuvB hexamer assembles on each DNA strand where it exits the tetramer. Each RuvB hexamer is contacted by two RuvA subunits (via domain III) on 2 adjacent RuvB subunits; this complex drives branch migration. In the full resolvosome a probable DNA-RuvA(4)-RuvB(12)-RuvC(2) complex forms which resolves the HJ.</text>
</comment>
<organism evidence="11 12">
    <name type="scientific">Fretibacterium fastidiosum</name>
    <dbReference type="NCBI Taxonomy" id="651822"/>
    <lineage>
        <taxon>Bacteria</taxon>
        <taxon>Thermotogati</taxon>
        <taxon>Synergistota</taxon>
        <taxon>Synergistia</taxon>
        <taxon>Synergistales</taxon>
        <taxon>Aminobacteriaceae</taxon>
        <taxon>Fretibacterium</taxon>
    </lineage>
</organism>
<proteinExistence type="inferred from homology"/>
<comment type="catalytic activity">
    <reaction evidence="9">
        <text>ATP + H2O = ADP + phosphate + H(+)</text>
        <dbReference type="Rhea" id="RHEA:13065"/>
        <dbReference type="ChEBI" id="CHEBI:15377"/>
        <dbReference type="ChEBI" id="CHEBI:15378"/>
        <dbReference type="ChEBI" id="CHEBI:30616"/>
        <dbReference type="ChEBI" id="CHEBI:43474"/>
        <dbReference type="ChEBI" id="CHEBI:456216"/>
    </reaction>
</comment>
<dbReference type="Pfam" id="PF17864">
    <property type="entry name" value="AAA_lid_4"/>
    <property type="match status" value="1"/>
</dbReference>
<feature type="binding site" evidence="9">
    <location>
        <position position="75"/>
    </location>
    <ligand>
        <name>ATP</name>
        <dbReference type="ChEBI" id="CHEBI:30616"/>
    </ligand>
</feature>
<dbReference type="InterPro" id="IPR003593">
    <property type="entry name" value="AAA+_ATPase"/>
</dbReference>
<dbReference type="Gene3D" id="1.10.10.10">
    <property type="entry name" value="Winged helix-like DNA-binding domain superfamily/Winged helix DNA-binding domain"/>
    <property type="match status" value="1"/>
</dbReference>
<dbReference type="Gene3D" id="3.40.50.300">
    <property type="entry name" value="P-loop containing nucleotide triphosphate hydrolases"/>
    <property type="match status" value="1"/>
</dbReference>
<dbReference type="PANTHER" id="PTHR42848:SF1">
    <property type="entry name" value="HOLLIDAY JUNCTION BRANCH MIGRATION COMPLEX SUBUNIT RUVB"/>
    <property type="match status" value="1"/>
</dbReference>
<comment type="caution">
    <text evidence="9">Lacks conserved residue(s) required for the propagation of feature annotation.</text>
</comment>
<evidence type="ECO:0000256" key="8">
    <source>
        <dbReference type="ARBA" id="ARBA00023204"/>
    </source>
</evidence>
<dbReference type="HAMAP" id="MF_00016">
    <property type="entry name" value="DNA_HJ_migration_RuvB"/>
    <property type="match status" value="1"/>
</dbReference>
<feature type="binding site" evidence="9">
    <location>
        <position position="227"/>
    </location>
    <ligand>
        <name>ATP</name>
        <dbReference type="ChEBI" id="CHEBI:30616"/>
    </ligand>
</feature>
<sequence length="358" mass="39340">MSEDARTPIGAEDEGRFFSSPRAAEDATVRPRALADFIGQERVREKLRIYIDAARGRGEPLDHVLFYGPPGLGKTTLAEIIAQEMGGQLRKTTGPALERAGDLAAIVSNLEANDVLFIDEIHSMPRQVEEILYPAMEDFELHIVVGKGPLAKTIGLALPRFTLCGATTRLGLLTSPLRARFGIVEQLSLYTEQELARIVLRAAGVLGIRIAGDAAIEIARRARGTPRVVLKLLRRVRDVASVKGTGEIDADIADRAMNMLDIDAEGMDEGDRQILRAVVERFDGGPVGLGTIAAAINEEPQTIEDIYEPYLIQKGFLERTPRGRRATSNAYAYLGCPMRRRPDEELRLPFGAEQEEDQ</sequence>
<evidence type="ECO:0000256" key="7">
    <source>
        <dbReference type="ARBA" id="ARBA00023172"/>
    </source>
</evidence>
<keyword evidence="8 9" id="KW-0234">DNA repair</keyword>
<feature type="binding site" evidence="9">
    <location>
        <position position="319"/>
    </location>
    <ligand>
        <name>DNA</name>
        <dbReference type="ChEBI" id="CHEBI:16991"/>
    </ligand>
</feature>
<dbReference type="InterPro" id="IPR041445">
    <property type="entry name" value="AAA_lid_4"/>
</dbReference>
<gene>
    <name evidence="9" type="primary">ruvB</name>
    <name evidence="11" type="ORF">SY1_22480</name>
</gene>
<reference evidence="11 12" key="2">
    <citation type="submission" date="2010-03" db="EMBL/GenBank/DDBJ databases">
        <authorList>
            <person name="Pajon A."/>
        </authorList>
    </citation>
    <scope>NUCLEOTIDE SEQUENCE [LARGE SCALE GENOMIC DNA]</scope>
    <source>
        <strain evidence="11 12">SGP1</strain>
    </source>
</reference>
<feature type="binding site" evidence="9">
    <location>
        <position position="71"/>
    </location>
    <ligand>
        <name>ATP</name>
        <dbReference type="ChEBI" id="CHEBI:30616"/>
    </ligand>
</feature>
<dbReference type="GO" id="GO:0006281">
    <property type="term" value="P:DNA repair"/>
    <property type="evidence" value="ECO:0007669"/>
    <property type="project" value="UniProtKB-UniRule"/>
</dbReference>
<keyword evidence="4 9" id="KW-0378">Hydrolase</keyword>
<feature type="binding site" evidence="9">
    <location>
        <position position="75"/>
    </location>
    <ligand>
        <name>Mg(2+)</name>
        <dbReference type="ChEBI" id="CHEBI:18420"/>
    </ligand>
</feature>
<dbReference type="InterPro" id="IPR027417">
    <property type="entry name" value="P-loop_NTPase"/>
</dbReference>
<dbReference type="Pfam" id="PF05496">
    <property type="entry name" value="RuvB_N"/>
    <property type="match status" value="1"/>
</dbReference>
<dbReference type="GO" id="GO:0005737">
    <property type="term" value="C:cytoplasm"/>
    <property type="evidence" value="ECO:0007669"/>
    <property type="project" value="UniProtKB-SubCell"/>
</dbReference>
<comment type="domain">
    <text evidence="9">Has 3 domains, the large (RuvB-L) and small ATPase (RuvB-S) domains and the C-terminal head (RuvB-H) domain. The head domain binds DNA, while the ATPase domains jointly bind ATP, ADP or are empty depending on the state of the subunit in the translocation cycle. During a single DNA translocation step the structure of each domain remains the same, but their relative positions change.</text>
</comment>
<feature type="domain" description="AAA+ ATPase" evidence="10">
    <location>
        <begin position="60"/>
        <end position="191"/>
    </location>
</feature>
<dbReference type="AlphaFoldDB" id="A0AB94IZ00"/>
<dbReference type="EMBL" id="FP929056">
    <property type="protein sequence ID" value="CBL28940.1"/>
    <property type="molecule type" value="Genomic_DNA"/>
</dbReference>
<feature type="binding site" evidence="9">
    <location>
        <position position="180"/>
    </location>
    <ligand>
        <name>ATP</name>
        <dbReference type="ChEBI" id="CHEBI:30616"/>
    </ligand>
</feature>
<keyword evidence="2 9" id="KW-0547">Nucleotide-binding</keyword>
<feature type="binding site" evidence="9">
    <location>
        <position position="324"/>
    </location>
    <ligand>
        <name>DNA</name>
        <dbReference type="ChEBI" id="CHEBI:16991"/>
    </ligand>
</feature>
<feature type="region of interest" description="Head domain (RuvB-H)" evidence="9">
    <location>
        <begin position="264"/>
        <end position="358"/>
    </location>
</feature>
<evidence type="ECO:0000256" key="5">
    <source>
        <dbReference type="ARBA" id="ARBA00022840"/>
    </source>
</evidence>
<keyword evidence="11" id="KW-0347">Helicase</keyword>
<keyword evidence="7 9" id="KW-0233">DNA recombination</keyword>
<dbReference type="Pfam" id="PF05491">
    <property type="entry name" value="WHD_RuvB"/>
    <property type="match status" value="1"/>
</dbReference>
<dbReference type="InterPro" id="IPR004605">
    <property type="entry name" value="DNA_helicase_Holl-junc_RuvB"/>
</dbReference>
<dbReference type="KEGG" id="sbr:SY1_22480"/>
<evidence type="ECO:0000313" key="11">
    <source>
        <dbReference type="EMBL" id="CBL28940.1"/>
    </source>
</evidence>
<dbReference type="NCBIfam" id="NF000868">
    <property type="entry name" value="PRK00080.1"/>
    <property type="match status" value="1"/>
</dbReference>
<dbReference type="InterPro" id="IPR036388">
    <property type="entry name" value="WH-like_DNA-bd_sf"/>
</dbReference>
<accession>A0AB94IZ00</accession>